<reference evidence="3" key="1">
    <citation type="submission" date="2016-02" db="EMBL/GenBank/DDBJ databases">
        <authorList>
            <person name="Wibberg D."/>
        </authorList>
    </citation>
    <scope>NUCLEOTIDE SEQUENCE [LARGE SCALE GENOMIC DNA]</scope>
</reference>
<protein>
    <submittedName>
        <fullName evidence="2">Cupin</fullName>
    </submittedName>
</protein>
<dbReference type="PANTHER" id="PTHR36440">
    <property type="entry name" value="PUTATIVE (AFU_ORTHOLOGUE AFUA_8G07350)-RELATED"/>
    <property type="match status" value="1"/>
</dbReference>
<sequence length="173" mass="18879">MTFGVHVPDGEQPVRGFARGCDEGRRIDLPNWSMLVKVTADDTLGRLTVLEGRMGAREPGPLPHVHEGHDETFVLVEGRLRFRVGDGFHTAVAGETVFASRRLAHGLGNPFDEPARYVAVLTPSGYEDYFAEVAEHVARTGAMPSRALTQELMAHHRTVLAPPLPDPGAVLPR</sequence>
<dbReference type="InterPro" id="IPR011051">
    <property type="entry name" value="RmlC_Cupin_sf"/>
</dbReference>
<evidence type="ECO:0000259" key="1">
    <source>
        <dbReference type="Pfam" id="PF07883"/>
    </source>
</evidence>
<dbReference type="Proteomes" id="UP000199013">
    <property type="component" value="Unassembled WGS sequence"/>
</dbReference>
<evidence type="ECO:0000313" key="3">
    <source>
        <dbReference type="Proteomes" id="UP000199013"/>
    </source>
</evidence>
<dbReference type="EMBL" id="FLUV01000057">
    <property type="protein sequence ID" value="SBW17285.1"/>
    <property type="molecule type" value="Genomic_DNA"/>
</dbReference>
<gene>
    <name evidence="2" type="ORF">FDG2_0147</name>
</gene>
<dbReference type="Gene3D" id="2.60.120.10">
    <property type="entry name" value="Jelly Rolls"/>
    <property type="match status" value="1"/>
</dbReference>
<organism evidence="2 3">
    <name type="scientific">Candidatus Protofrankia californiensis</name>
    <dbReference type="NCBI Taxonomy" id="1839754"/>
    <lineage>
        <taxon>Bacteria</taxon>
        <taxon>Bacillati</taxon>
        <taxon>Actinomycetota</taxon>
        <taxon>Actinomycetes</taxon>
        <taxon>Frankiales</taxon>
        <taxon>Frankiaceae</taxon>
        <taxon>Protofrankia</taxon>
    </lineage>
</organism>
<feature type="domain" description="Cupin type-2" evidence="1">
    <location>
        <begin position="60"/>
        <end position="120"/>
    </location>
</feature>
<accession>A0A1C3NSZ4</accession>
<dbReference type="Pfam" id="PF07883">
    <property type="entry name" value="Cupin_2"/>
    <property type="match status" value="1"/>
</dbReference>
<dbReference type="PANTHER" id="PTHR36440:SF1">
    <property type="entry name" value="PUTATIVE (AFU_ORTHOLOGUE AFUA_8G07350)-RELATED"/>
    <property type="match status" value="1"/>
</dbReference>
<keyword evidence="3" id="KW-1185">Reference proteome</keyword>
<dbReference type="InterPro" id="IPR053146">
    <property type="entry name" value="QDO-like"/>
</dbReference>
<name>A0A1C3NSZ4_9ACTN</name>
<dbReference type="InterPro" id="IPR013096">
    <property type="entry name" value="Cupin_2"/>
</dbReference>
<dbReference type="SUPFAM" id="SSF51182">
    <property type="entry name" value="RmlC-like cupins"/>
    <property type="match status" value="1"/>
</dbReference>
<proteinExistence type="predicted"/>
<dbReference type="AlphaFoldDB" id="A0A1C3NSZ4"/>
<dbReference type="InterPro" id="IPR014710">
    <property type="entry name" value="RmlC-like_jellyroll"/>
</dbReference>
<evidence type="ECO:0000313" key="2">
    <source>
        <dbReference type="EMBL" id="SBW17285.1"/>
    </source>
</evidence>